<feature type="compositionally biased region" description="Basic and acidic residues" evidence="1">
    <location>
        <begin position="10"/>
        <end position="30"/>
    </location>
</feature>
<evidence type="ECO:0000313" key="2">
    <source>
        <dbReference type="EMBL" id="KII83114.1"/>
    </source>
</evidence>
<gene>
    <name evidence="2" type="ORF">PLICRDRAFT_180727</name>
</gene>
<protein>
    <submittedName>
        <fullName evidence="2">Uncharacterized protein</fullName>
    </submittedName>
</protein>
<dbReference type="HOGENOM" id="CLU_906482_0_0_1"/>
<accession>A0A0C9T1Q5</accession>
<dbReference type="AlphaFoldDB" id="A0A0C9T1Q5"/>
<reference evidence="2 3" key="1">
    <citation type="submission" date="2014-06" db="EMBL/GenBank/DDBJ databases">
        <title>Evolutionary Origins and Diversification of the Mycorrhizal Mutualists.</title>
        <authorList>
            <consortium name="DOE Joint Genome Institute"/>
            <consortium name="Mycorrhizal Genomics Consortium"/>
            <person name="Kohler A."/>
            <person name="Kuo A."/>
            <person name="Nagy L.G."/>
            <person name="Floudas D."/>
            <person name="Copeland A."/>
            <person name="Barry K.W."/>
            <person name="Cichocki N."/>
            <person name="Veneault-Fourrey C."/>
            <person name="LaButti K."/>
            <person name="Lindquist E.A."/>
            <person name="Lipzen A."/>
            <person name="Lundell T."/>
            <person name="Morin E."/>
            <person name="Murat C."/>
            <person name="Riley R."/>
            <person name="Ohm R."/>
            <person name="Sun H."/>
            <person name="Tunlid A."/>
            <person name="Henrissat B."/>
            <person name="Grigoriev I.V."/>
            <person name="Hibbett D.S."/>
            <person name="Martin F."/>
        </authorList>
    </citation>
    <scope>NUCLEOTIDE SEQUENCE [LARGE SCALE GENOMIC DNA]</scope>
    <source>
        <strain evidence="2 3">FD-325 SS-3</strain>
    </source>
</reference>
<feature type="region of interest" description="Disordered" evidence="1">
    <location>
        <begin position="106"/>
        <end position="127"/>
    </location>
</feature>
<name>A0A0C9T1Q5_PLICR</name>
<dbReference type="EMBL" id="KN832583">
    <property type="protein sequence ID" value="KII83114.1"/>
    <property type="molecule type" value="Genomic_DNA"/>
</dbReference>
<organism evidence="2 3">
    <name type="scientific">Plicaturopsis crispa FD-325 SS-3</name>
    <dbReference type="NCBI Taxonomy" id="944288"/>
    <lineage>
        <taxon>Eukaryota</taxon>
        <taxon>Fungi</taxon>
        <taxon>Dikarya</taxon>
        <taxon>Basidiomycota</taxon>
        <taxon>Agaricomycotina</taxon>
        <taxon>Agaricomycetes</taxon>
        <taxon>Agaricomycetidae</taxon>
        <taxon>Amylocorticiales</taxon>
        <taxon>Amylocorticiaceae</taxon>
        <taxon>Plicatura</taxon>
        <taxon>Plicaturopsis crispa</taxon>
    </lineage>
</organism>
<keyword evidence="3" id="KW-1185">Reference proteome</keyword>
<proteinExistence type="predicted"/>
<evidence type="ECO:0000313" key="3">
    <source>
        <dbReference type="Proteomes" id="UP000053263"/>
    </source>
</evidence>
<dbReference type="Proteomes" id="UP000053263">
    <property type="component" value="Unassembled WGS sequence"/>
</dbReference>
<sequence>MGERHRRKREREQSGRARDQASDRRLDAIHPVRPTPNVPPSHSQRTGVPLPTSRRPAPIPLPSHSVAIPLPAHRRRQPYSRTSAPSQRAPPSLCQRAALRHAPAFAPAAHGSPMGARSPAHNRASRKRSIRTLCQHSAQVHDNTRGCAPADSLSRLARRARSALVQTAGAQCARHHTVRAFALVGPHTHPCAIHRELGGPCCARRGPPASSLTSASRLSASSAPLTPPSTAGVIASALDCERHGPPAFLSLPPPCPSAINLAAVDGGVPAPALPVPARPATSMFNPTSIAFPLAPSDLSPATYFFLY</sequence>
<feature type="region of interest" description="Disordered" evidence="1">
    <location>
        <begin position="1"/>
        <end position="90"/>
    </location>
</feature>
<evidence type="ECO:0000256" key="1">
    <source>
        <dbReference type="SAM" id="MobiDB-lite"/>
    </source>
</evidence>